<name>A0A9P3T9U4_KLUIN</name>
<evidence type="ECO:0000256" key="1">
    <source>
        <dbReference type="SAM" id="MobiDB-lite"/>
    </source>
</evidence>
<comment type="caution">
    <text evidence="2">The sequence shown here is derived from an EMBL/GenBank/DDBJ whole genome shotgun (WGS) entry which is preliminary data.</text>
</comment>
<dbReference type="EMBL" id="DACSUM010000039">
    <property type="protein sequence ID" value="HAT3583647.1"/>
    <property type="molecule type" value="Genomic_DNA"/>
</dbReference>
<feature type="region of interest" description="Disordered" evidence="1">
    <location>
        <begin position="20"/>
        <end position="63"/>
    </location>
</feature>
<dbReference type="Proteomes" id="UP000867740">
    <property type="component" value="Unassembled WGS sequence"/>
</dbReference>
<protein>
    <submittedName>
        <fullName evidence="2">Uncharacterized protein</fullName>
    </submittedName>
</protein>
<feature type="compositionally biased region" description="Low complexity" evidence="1">
    <location>
        <begin position="36"/>
        <end position="49"/>
    </location>
</feature>
<evidence type="ECO:0000313" key="3">
    <source>
        <dbReference type="Proteomes" id="UP000867740"/>
    </source>
</evidence>
<organism evidence="2 3">
    <name type="scientific">Kluyvera intermedia</name>
    <name type="common">Enterobacter intermedius</name>
    <dbReference type="NCBI Taxonomy" id="61648"/>
    <lineage>
        <taxon>Bacteria</taxon>
        <taxon>Pseudomonadati</taxon>
        <taxon>Pseudomonadota</taxon>
        <taxon>Gammaproteobacteria</taxon>
        <taxon>Enterobacterales</taxon>
        <taxon>Enterobacteriaceae</taxon>
        <taxon>Kluyvera</taxon>
    </lineage>
</organism>
<dbReference type="AlphaFoldDB" id="A0A9P3T9U4"/>
<proteinExistence type="predicted"/>
<reference evidence="2" key="1">
    <citation type="journal article" date="2018" name="Genome Biol.">
        <title>SKESA: strategic k-mer extension for scrupulous assemblies.</title>
        <authorList>
            <person name="Souvorov A."/>
            <person name="Agarwala R."/>
            <person name="Lipman D.J."/>
        </authorList>
    </citation>
    <scope>NUCLEOTIDE SEQUENCE</scope>
    <source>
        <strain evidence="2">CAVp300</strain>
    </source>
</reference>
<accession>A0A9P3T9U4</accession>
<reference evidence="2" key="2">
    <citation type="submission" date="2020-10" db="EMBL/GenBank/DDBJ databases">
        <authorList>
            <consortium name="NCBI Pathogen Detection Project"/>
        </authorList>
    </citation>
    <scope>NUCLEOTIDE SEQUENCE</scope>
    <source>
        <strain evidence="2">CAVp300</strain>
    </source>
</reference>
<gene>
    <name evidence="2" type="ORF">I8531_003995</name>
</gene>
<dbReference type="RefSeq" id="WP_139153735.1">
    <property type="nucleotide sequence ID" value="NZ_CABMNU010000005.1"/>
</dbReference>
<sequence>MGYDFVPGVAALTGATAGAVGSPDKALAPHPGRVPGGAALTGATAGAVGSPDKALAPPSGKSPRWRCANRGYDWCGW</sequence>
<evidence type="ECO:0000313" key="2">
    <source>
        <dbReference type="EMBL" id="HAT3583647.1"/>
    </source>
</evidence>